<evidence type="ECO:0000313" key="3">
    <source>
        <dbReference type="EMBL" id="THH26375.1"/>
    </source>
</evidence>
<dbReference type="Gene3D" id="3.20.20.100">
    <property type="entry name" value="NADP-dependent oxidoreductase domain"/>
    <property type="match status" value="1"/>
</dbReference>
<dbReference type="InterPro" id="IPR036812">
    <property type="entry name" value="NAD(P)_OxRdtase_dom_sf"/>
</dbReference>
<dbReference type="SUPFAM" id="SSF51430">
    <property type="entry name" value="NAD(P)-linked oxidoreductase"/>
    <property type="match status" value="1"/>
</dbReference>
<dbReference type="PANTHER" id="PTHR43364">
    <property type="entry name" value="NADH-SPECIFIC METHYLGLYOXAL REDUCTASE-RELATED"/>
    <property type="match status" value="1"/>
</dbReference>
<evidence type="ECO:0000259" key="2">
    <source>
        <dbReference type="Pfam" id="PF00248"/>
    </source>
</evidence>
<evidence type="ECO:0000256" key="1">
    <source>
        <dbReference type="ARBA" id="ARBA00023002"/>
    </source>
</evidence>
<feature type="domain" description="NADP-dependent oxidoreductase" evidence="2">
    <location>
        <begin position="6"/>
        <end position="144"/>
    </location>
</feature>
<dbReference type="Proteomes" id="UP000308730">
    <property type="component" value="Unassembled WGS sequence"/>
</dbReference>
<keyword evidence="1" id="KW-0560">Oxidoreductase</keyword>
<sequence>MQNYALTNKLTPFISMQNYHSLIYREEEREMFPTTKLFGVGCIPYSPLARGFLTRPLSEQSLRGTTDGVIKAFRAPGDLEILNRVEEIAKKKGIAMAQVAIAWSLACPSVTAPIVGSTNLENLKQIIDAVHITLTEDEIKYLEEPYTPRQVFGHV</sequence>
<evidence type="ECO:0000313" key="4">
    <source>
        <dbReference type="Proteomes" id="UP000308730"/>
    </source>
</evidence>
<accession>A0A4S4ML54</accession>
<dbReference type="PANTHER" id="PTHR43364:SF4">
    <property type="entry name" value="NAD(P)-LINKED OXIDOREDUCTASE SUPERFAMILY PROTEIN"/>
    <property type="match status" value="1"/>
</dbReference>
<dbReference type="InterPro" id="IPR050523">
    <property type="entry name" value="AKR_Detox_Biosynth"/>
</dbReference>
<dbReference type="AlphaFoldDB" id="A0A4S4ML54"/>
<organism evidence="3 4">
    <name type="scientific">Antrodiella citrinella</name>
    <dbReference type="NCBI Taxonomy" id="2447956"/>
    <lineage>
        <taxon>Eukaryota</taxon>
        <taxon>Fungi</taxon>
        <taxon>Dikarya</taxon>
        <taxon>Basidiomycota</taxon>
        <taxon>Agaricomycotina</taxon>
        <taxon>Agaricomycetes</taxon>
        <taxon>Polyporales</taxon>
        <taxon>Steccherinaceae</taxon>
        <taxon>Antrodiella</taxon>
    </lineage>
</organism>
<keyword evidence="4" id="KW-1185">Reference proteome</keyword>
<dbReference type="OrthoDB" id="48988at2759"/>
<dbReference type="EMBL" id="SGPM01000358">
    <property type="protein sequence ID" value="THH26375.1"/>
    <property type="molecule type" value="Genomic_DNA"/>
</dbReference>
<dbReference type="InterPro" id="IPR023210">
    <property type="entry name" value="NADP_OxRdtase_dom"/>
</dbReference>
<reference evidence="3 4" key="1">
    <citation type="submission" date="2019-02" db="EMBL/GenBank/DDBJ databases">
        <title>Genome sequencing of the rare red list fungi Antrodiella citrinella (Flaviporus citrinellus).</title>
        <authorList>
            <person name="Buettner E."/>
            <person name="Kellner H."/>
        </authorList>
    </citation>
    <scope>NUCLEOTIDE SEQUENCE [LARGE SCALE GENOMIC DNA]</scope>
    <source>
        <strain evidence="3 4">DSM 108506</strain>
    </source>
</reference>
<dbReference type="Pfam" id="PF00248">
    <property type="entry name" value="Aldo_ket_red"/>
    <property type="match status" value="1"/>
</dbReference>
<proteinExistence type="predicted"/>
<name>A0A4S4ML54_9APHY</name>
<dbReference type="GO" id="GO:0016491">
    <property type="term" value="F:oxidoreductase activity"/>
    <property type="evidence" value="ECO:0007669"/>
    <property type="project" value="UniProtKB-KW"/>
</dbReference>
<gene>
    <name evidence="3" type="ORF">EUX98_g7821</name>
</gene>
<protein>
    <recommendedName>
        <fullName evidence="2">NADP-dependent oxidoreductase domain-containing protein</fullName>
    </recommendedName>
</protein>
<comment type="caution">
    <text evidence="3">The sequence shown here is derived from an EMBL/GenBank/DDBJ whole genome shotgun (WGS) entry which is preliminary data.</text>
</comment>